<protein>
    <submittedName>
        <fullName evidence="2">DUF3040 domain-containing protein</fullName>
    </submittedName>
</protein>
<keyword evidence="1" id="KW-0812">Transmembrane</keyword>
<dbReference type="Proteomes" id="UP001330812">
    <property type="component" value="Chromosome"/>
</dbReference>
<dbReference type="RefSeq" id="WP_326567702.1">
    <property type="nucleotide sequence ID" value="NZ_CP142149.1"/>
</dbReference>
<keyword evidence="1" id="KW-0472">Membrane</keyword>
<evidence type="ECO:0000313" key="3">
    <source>
        <dbReference type="Proteomes" id="UP001330812"/>
    </source>
</evidence>
<dbReference type="EMBL" id="CP142149">
    <property type="protein sequence ID" value="WSE28703.1"/>
    <property type="molecule type" value="Genomic_DNA"/>
</dbReference>
<feature type="transmembrane region" description="Helical" evidence="1">
    <location>
        <begin position="36"/>
        <end position="57"/>
    </location>
</feature>
<reference evidence="2 3" key="1">
    <citation type="journal article" date="2015" name="Int. J. Syst. Evol. Microbiol.">
        <title>Amycolatopsis rhabdoformis sp. nov., an actinomycete isolated from a tropical forest soil.</title>
        <authorList>
            <person name="Souza W.R."/>
            <person name="Silva R.E."/>
            <person name="Goodfellow M."/>
            <person name="Busarakam K."/>
            <person name="Figueiro F.S."/>
            <person name="Ferreira D."/>
            <person name="Rodrigues-Filho E."/>
            <person name="Moraes L.A.B."/>
            <person name="Zucchi T.D."/>
        </authorList>
    </citation>
    <scope>NUCLEOTIDE SEQUENCE [LARGE SCALE GENOMIC DNA]</scope>
    <source>
        <strain evidence="2 3">NCIMB 14900</strain>
    </source>
</reference>
<dbReference type="Pfam" id="PF11239">
    <property type="entry name" value="DUF3040"/>
    <property type="match status" value="1"/>
</dbReference>
<gene>
    <name evidence="2" type="ORF">VSH64_38680</name>
</gene>
<organism evidence="2 3">
    <name type="scientific">Amycolatopsis rhabdoformis</name>
    <dbReference type="NCBI Taxonomy" id="1448059"/>
    <lineage>
        <taxon>Bacteria</taxon>
        <taxon>Bacillati</taxon>
        <taxon>Actinomycetota</taxon>
        <taxon>Actinomycetes</taxon>
        <taxon>Pseudonocardiales</taxon>
        <taxon>Pseudonocardiaceae</taxon>
        <taxon>Amycolatopsis</taxon>
    </lineage>
</organism>
<name>A0ABZ1I5D5_9PSEU</name>
<keyword evidence="3" id="KW-1185">Reference proteome</keyword>
<evidence type="ECO:0000313" key="2">
    <source>
        <dbReference type="EMBL" id="WSE28703.1"/>
    </source>
</evidence>
<keyword evidence="1" id="KW-1133">Transmembrane helix</keyword>
<sequence>MTRFERRRLREIERGVDPEWARVFEGSSKKDRRRRVAVRVVVDLAAIAVLVSGAVAVSMPTLFLGAVLANVAVCCHLA</sequence>
<evidence type="ECO:0000256" key="1">
    <source>
        <dbReference type="SAM" id="Phobius"/>
    </source>
</evidence>
<dbReference type="InterPro" id="IPR021401">
    <property type="entry name" value="DUF3040"/>
</dbReference>
<proteinExistence type="predicted"/>
<accession>A0ABZ1I5D5</accession>